<organism evidence="2 3">
    <name type="scientific">Pseudomonas phage vB_PseuGesM_254</name>
    <dbReference type="NCBI Taxonomy" id="3092638"/>
    <lineage>
        <taxon>Viruses</taxon>
        <taxon>Duplodnaviria</taxon>
        <taxon>Heunggongvirae</taxon>
        <taxon>Uroviricota</taxon>
        <taxon>Caudoviricetes</taxon>
        <taxon>Vandenendeviridae</taxon>
        <taxon>Chemalvirus</taxon>
        <taxon>Chemalvirus PseuGes254</taxon>
    </lineage>
</organism>
<dbReference type="EMBL" id="OR575930">
    <property type="protein sequence ID" value="WOZ57438.1"/>
    <property type="molecule type" value="Genomic_DNA"/>
</dbReference>
<evidence type="ECO:0000313" key="2">
    <source>
        <dbReference type="EMBL" id="WOZ57438.1"/>
    </source>
</evidence>
<evidence type="ECO:0000256" key="1">
    <source>
        <dbReference type="SAM" id="MobiDB-lite"/>
    </source>
</evidence>
<evidence type="ECO:0000313" key="3">
    <source>
        <dbReference type="Proteomes" id="UP001305174"/>
    </source>
</evidence>
<protein>
    <submittedName>
        <fullName evidence="2">Uncharacterized protein</fullName>
    </submittedName>
</protein>
<reference evidence="3" key="1">
    <citation type="submission" date="2024-05" db="EMBL/GenBank/DDBJ databases">
        <authorList>
            <person name="Tikunov A.Y."/>
            <person name="Morozova V.V."/>
            <person name="Kozlova Y.N."/>
            <person name="Tikunova N.V."/>
            <person name="Babkin I.V."/>
        </authorList>
    </citation>
    <scope>NUCLEOTIDE SEQUENCE [LARGE SCALE GENOMIC DNA]</scope>
</reference>
<proteinExistence type="predicted"/>
<name>A0AAX4G6A6_9CAUD</name>
<keyword evidence="3" id="KW-1185">Reference proteome</keyword>
<dbReference type="Proteomes" id="UP001305174">
    <property type="component" value="Segment"/>
</dbReference>
<feature type="region of interest" description="Disordered" evidence="1">
    <location>
        <begin position="24"/>
        <end position="43"/>
    </location>
</feature>
<sequence>MKTPEELRELDRQMAAGVEALMKKRQSKLVQPKSSDGRGRRPKSLHNELTEFFLEAELEEAWPIWIDDILSGVCRLDWHKPNERSIPLSARTLFNIFSALEFINVYEISQHIGLAKRMSQRYMKAVELAYPHLLRSSKDDKLLKMKYPEIFVYPRKEDELIDDMLSSDIGEDYEN</sequence>
<accession>A0AAX4G6A6</accession>